<feature type="region of interest" description="Disordered" evidence="4">
    <location>
        <begin position="561"/>
        <end position="604"/>
    </location>
</feature>
<accession>A0A1B8QQ76</accession>
<dbReference type="InterPro" id="IPR003644">
    <property type="entry name" value="Calx_beta"/>
</dbReference>
<dbReference type="EMBL" id="LXTW01000006">
    <property type="protein sequence ID" value="OBX86415.1"/>
    <property type="molecule type" value="Genomic_DNA"/>
</dbReference>
<dbReference type="Gene3D" id="2.60.40.10">
    <property type="entry name" value="Immunoglobulins"/>
    <property type="match status" value="1"/>
</dbReference>
<dbReference type="InterPro" id="IPR028059">
    <property type="entry name" value="SWM_rpt"/>
</dbReference>
<dbReference type="Pfam" id="PF03160">
    <property type="entry name" value="Calx-beta"/>
    <property type="match status" value="2"/>
</dbReference>
<gene>
    <name evidence="6" type="ORF">A7456_09650</name>
</gene>
<evidence type="ECO:0000313" key="7">
    <source>
        <dbReference type="Proteomes" id="UP000092575"/>
    </source>
</evidence>
<keyword evidence="1" id="KW-0732">Signal</keyword>
<evidence type="ECO:0000259" key="5">
    <source>
        <dbReference type="SMART" id="SM00237"/>
    </source>
</evidence>
<comment type="caution">
    <text evidence="6">The sequence shown here is derived from an EMBL/GenBank/DDBJ whole genome shotgun (WGS) entry which is preliminary data.</text>
</comment>
<protein>
    <recommendedName>
        <fullName evidence="5">Calx-beta domain-containing protein</fullName>
    </recommendedName>
</protein>
<name>A0A1B8QQ76_MORNO</name>
<dbReference type="STRING" id="478.A7456_09650"/>
<feature type="compositionally biased region" description="Low complexity" evidence="4">
    <location>
        <begin position="584"/>
        <end position="595"/>
    </location>
</feature>
<dbReference type="GO" id="GO:0007154">
    <property type="term" value="P:cell communication"/>
    <property type="evidence" value="ECO:0007669"/>
    <property type="project" value="InterPro"/>
</dbReference>
<feature type="compositionally biased region" description="Polar residues" evidence="4">
    <location>
        <begin position="706"/>
        <end position="715"/>
    </location>
</feature>
<dbReference type="RefSeq" id="WP_067007581.1">
    <property type="nucleotide sequence ID" value="NZ_LXTW01000006.1"/>
</dbReference>
<sequence>MKSISVKVNDSVQTIAQTKVVTKDGQPTVIKATRNANYELINDATGYAPDHIVTKRVGKDLHISFEDDAKESDLIIKDFYDYDKSALIGQAESGQYHYYVPDTGLTQDYVTELVIGDIEGQALGGQGYPAPWWIGAEEGSRFGVMPWLVGIAGLAGIAAVVSGRDDKGNDNNNNANASAQEKPLNIENIQSDTVAQGATQALNFTVTSNGQNVSQAIISVNGTELKDANNKTVLTDKDGKVNISAQLLEANGIKLGKLPDFTISAKKEHYTEATATLHNPEVVTMDGGVVVTPHESATELEVTYTKPGQTVSTTAKFTHKDTNGDGKADAWIDNNKDDSVTIDPATGKVVIPVNTIGSKTNVTAKQTTDVGTTNNSKGVSDILSAKPVVEAIKTGDDAGNVVIKPSDDAINGSKVIVSYTDADGKSNTATIAKDKGAWTADASLPKGVSLDKDKGTVTISSDNVTDGSDVSATQTDPGREESVPASDRAKTSVPQPKINANDDGSVTVTPSDKANKVTINYTDEDGKQNTATIAKDNNGKWTSNDDKVVIGNDGSIILPDNNVKDGSEVSANQTVGTKDSDKGTATAQNNATPTPKINANDDGSVTVTPSDKANKVTINYTDEDGKQNTATIAKDNNGKWTSNDDKVVIGNDGSITIPADKVKDGSTATAEQTVGTKDSGKVPVVVNNQNSTTPAKPASPEINANDDGSVTVTPSDKANKVTINYTDEDGKQNTATIAKDNNGKWTSNDDKVVIGNDGSITIPADKVKDGSKVTAQQTTSVGISNPANTTAKDSIAEPEVTANNNGSVTVKPAKDATKVEISYVDEDNKEQTVTANKDNNGKWTSNNDKVVIGNDGSITIPADKVKDGSDVTANQTTNNGKSGDSSATVADAPSTTFTPTTTDKDITITVAGDDIVNKAEADQTTVPVVVKVTPQNGETVTDVTVTVNGKPYKATPGTNGNYTAQVPSADIKTDADNTATAKVTLSKADKTGTVTDTGAYTVDTDAPTVNATRQPDNSITGKTDPNTVITDKDGNPINDAKGKPIVSDADGNFTIPAGKVPADNTIGAKDKAGNVGTGNVTPADTTPPKVKGDPTVDGTGTTLTVPFSESLDDKNPPAKENFAVTVDSKPVKPTAVTVDGDKVKLTLPTPAKQGDKVSVSYTDPTAANDAKAVQDKAGNDAASFTNTPVTNGSTVTTPSKLEITTEQTEIVEGDKDGTVTFKVTRTEGTDKESSVKWTLTGTVDNPATVTGKDSDFADGQPTAGKLTFAPGETEKIIEVKIKDDTVVEKTEGFTVTLSDAKGAAITTDSASSVIKNDDKLVVGLAKDSYSERPQVGSDNDQYTNNPKINISNIPEGVEWEYRLNNGKWEKGEKPNDEGTGTFDLKPAPDVWQGVSYKIEARVKSKDYDSNSTLGSLDMTLDQSVRAPIITGVKSGNQITGIAEANSFVYIDKDGSGTYTRGDVGTVANNKGEFTLPFGEKLKETGRDGPLIFSRQNKDTPLASLGVIDEAGNALSKKDMSHFFYFDSLDGYDYFSTATSKTGTTAASTTKLQDIPHTVYVNNVISAGTFNFGSADDVLVQNGGYLQNNSYINMGAGDDYAKFNYIRQAGYGSVDMGSGNDILEVGLVGNSSFTGSTIKLGEGDDVVRGGSVGGVRGSLDGGKGYDFWDMTGSGIKHDLNNISGMEVIDLGGRKNVLQVKISDVVKNADTATLIDGQSYQGLFINGNGQDKVDLGANGSPRRGDKLGGFVKDIREGKAPEGYDAYWDGNNENTHVFIQKGIEVI</sequence>
<dbReference type="InterPro" id="IPR038081">
    <property type="entry name" value="CalX-like_sf"/>
</dbReference>
<keyword evidence="2" id="KW-0677">Repeat</keyword>
<feature type="domain" description="Calx-beta" evidence="5">
    <location>
        <begin position="1190"/>
        <end position="1298"/>
    </location>
</feature>
<organism evidence="6 7">
    <name type="scientific">Moraxella nonliquefaciens</name>
    <dbReference type="NCBI Taxonomy" id="478"/>
    <lineage>
        <taxon>Bacteria</taxon>
        <taxon>Pseudomonadati</taxon>
        <taxon>Pseudomonadota</taxon>
        <taxon>Gammaproteobacteria</taxon>
        <taxon>Moraxellales</taxon>
        <taxon>Moraxellaceae</taxon>
        <taxon>Moraxella</taxon>
    </lineage>
</organism>
<feature type="compositionally biased region" description="Basic and acidic residues" evidence="4">
    <location>
        <begin position="477"/>
        <end position="490"/>
    </location>
</feature>
<feature type="compositionally biased region" description="Polar residues" evidence="4">
    <location>
        <begin position="457"/>
        <end position="476"/>
    </location>
</feature>
<reference evidence="6 7" key="1">
    <citation type="submission" date="2016-05" db="EMBL/GenBank/DDBJ databases">
        <title>Draft genome sequence of Moraxella nonliquefaciens CCUG 348T.</title>
        <authorList>
            <person name="Salva-Serra F."/>
            <person name="Engstrom-Jakobsson H."/>
            <person name="Thorell K."/>
            <person name="Gonzales-Siles L."/>
            <person name="Karlsson R."/>
            <person name="Boulund F."/>
            <person name="Engstrand L."/>
            <person name="Kristiansson E."/>
            <person name="Moore E."/>
        </authorList>
    </citation>
    <scope>NUCLEOTIDE SEQUENCE [LARGE SCALE GENOMIC DNA]</scope>
    <source>
        <strain evidence="6 7">CCUG 348</strain>
    </source>
</reference>
<feature type="region of interest" description="Disordered" evidence="4">
    <location>
        <begin position="863"/>
        <end position="901"/>
    </location>
</feature>
<evidence type="ECO:0000256" key="2">
    <source>
        <dbReference type="ARBA" id="ARBA00022737"/>
    </source>
</evidence>
<evidence type="ECO:0000256" key="3">
    <source>
        <dbReference type="ARBA" id="ARBA00022837"/>
    </source>
</evidence>
<proteinExistence type="predicted"/>
<dbReference type="Gene3D" id="2.60.40.2030">
    <property type="match status" value="1"/>
</dbReference>
<feature type="region of interest" description="Disordered" evidence="4">
    <location>
        <begin position="690"/>
        <end position="715"/>
    </location>
</feature>
<feature type="region of interest" description="Disordered" evidence="4">
    <location>
        <begin position="445"/>
        <end position="511"/>
    </location>
</feature>
<feature type="compositionally biased region" description="Polar residues" evidence="4">
    <location>
        <begin position="1007"/>
        <end position="1029"/>
    </location>
</feature>
<keyword evidence="3" id="KW-0106">Calcium</keyword>
<feature type="region of interest" description="Disordered" evidence="4">
    <location>
        <begin position="1064"/>
        <end position="1116"/>
    </location>
</feature>
<dbReference type="SMART" id="SM00237">
    <property type="entry name" value="Calx_beta"/>
    <property type="match status" value="1"/>
</dbReference>
<evidence type="ECO:0000256" key="1">
    <source>
        <dbReference type="ARBA" id="ARBA00022729"/>
    </source>
</evidence>
<dbReference type="Pfam" id="PF13753">
    <property type="entry name" value="SWM_repeat"/>
    <property type="match status" value="1"/>
</dbReference>
<feature type="region of interest" description="Disordered" evidence="4">
    <location>
        <begin position="1007"/>
        <end position="1045"/>
    </location>
</feature>
<dbReference type="GO" id="GO:0016020">
    <property type="term" value="C:membrane"/>
    <property type="evidence" value="ECO:0007669"/>
    <property type="project" value="InterPro"/>
</dbReference>
<dbReference type="InterPro" id="IPR013783">
    <property type="entry name" value="Ig-like_fold"/>
</dbReference>
<evidence type="ECO:0000313" key="6">
    <source>
        <dbReference type="EMBL" id="OBX86415.1"/>
    </source>
</evidence>
<dbReference type="Proteomes" id="UP000092575">
    <property type="component" value="Unassembled WGS sequence"/>
</dbReference>
<feature type="compositionally biased region" description="Polar residues" evidence="4">
    <location>
        <begin position="502"/>
        <end position="511"/>
    </location>
</feature>
<dbReference type="SUPFAM" id="SSF141072">
    <property type="entry name" value="CalX-like"/>
    <property type="match status" value="1"/>
</dbReference>
<feature type="compositionally biased region" description="Polar residues" evidence="4">
    <location>
        <begin position="871"/>
        <end position="888"/>
    </location>
</feature>
<evidence type="ECO:0000256" key="4">
    <source>
        <dbReference type="SAM" id="MobiDB-lite"/>
    </source>
</evidence>
<feature type="compositionally biased region" description="Polar residues" evidence="4">
    <location>
        <begin position="1098"/>
        <end position="1107"/>
    </location>
</feature>